<dbReference type="EMBL" id="JBHSRD010000002">
    <property type="protein sequence ID" value="MFC6006008.1"/>
    <property type="molecule type" value="Genomic_DNA"/>
</dbReference>
<name>A0ABW1JBA1_9ACTN</name>
<keyword evidence="3" id="KW-1185">Reference proteome</keyword>
<evidence type="ECO:0000313" key="3">
    <source>
        <dbReference type="Proteomes" id="UP001596189"/>
    </source>
</evidence>
<comment type="caution">
    <text evidence="2">The sequence shown here is derived from an EMBL/GenBank/DDBJ whole genome shotgun (WGS) entry which is preliminary data.</text>
</comment>
<organism evidence="2 3">
    <name type="scientific">Angustibacter luteus</name>
    <dbReference type="NCBI Taxonomy" id="658456"/>
    <lineage>
        <taxon>Bacteria</taxon>
        <taxon>Bacillati</taxon>
        <taxon>Actinomycetota</taxon>
        <taxon>Actinomycetes</taxon>
        <taxon>Kineosporiales</taxon>
        <taxon>Kineosporiaceae</taxon>
    </lineage>
</organism>
<evidence type="ECO:0000313" key="2">
    <source>
        <dbReference type="EMBL" id="MFC6006008.1"/>
    </source>
</evidence>
<feature type="signal peptide" evidence="1">
    <location>
        <begin position="1"/>
        <end position="25"/>
    </location>
</feature>
<keyword evidence="1" id="KW-0732">Signal</keyword>
<reference evidence="3" key="1">
    <citation type="journal article" date="2019" name="Int. J. Syst. Evol. Microbiol.">
        <title>The Global Catalogue of Microorganisms (GCM) 10K type strain sequencing project: providing services to taxonomists for standard genome sequencing and annotation.</title>
        <authorList>
            <consortium name="The Broad Institute Genomics Platform"/>
            <consortium name="The Broad Institute Genome Sequencing Center for Infectious Disease"/>
            <person name="Wu L."/>
            <person name="Ma J."/>
        </authorList>
    </citation>
    <scope>NUCLEOTIDE SEQUENCE [LARGE SCALE GENOMIC DNA]</scope>
    <source>
        <strain evidence="3">KACC 14249</strain>
    </source>
</reference>
<accession>A0ABW1JBA1</accession>
<dbReference type="RefSeq" id="WP_345716875.1">
    <property type="nucleotide sequence ID" value="NZ_BAABFP010000005.1"/>
</dbReference>
<evidence type="ECO:0008006" key="4">
    <source>
        <dbReference type="Google" id="ProtNLM"/>
    </source>
</evidence>
<proteinExistence type="predicted"/>
<dbReference type="Proteomes" id="UP001596189">
    <property type="component" value="Unassembled WGS sequence"/>
</dbReference>
<sequence length="151" mass="16222">MLRNLLRAAGLAVALGLVTAAPAHAYTWRASPAKAMWASYQGKNAAGAYGTWYVNTSTNRVTFYPNVYAAQTGYGGAYAQASMSVSADGHSWRAGPQLKTPKWNHRSWHELPKAGTLPGTSSYVKTLVSVALDRPLAADPMHTVAIPAQRY</sequence>
<evidence type="ECO:0000256" key="1">
    <source>
        <dbReference type="SAM" id="SignalP"/>
    </source>
</evidence>
<gene>
    <name evidence="2" type="ORF">ACFQDO_02595</name>
</gene>
<protein>
    <recommendedName>
        <fullName evidence="4">F5/8 type C domain-containing protein</fullName>
    </recommendedName>
</protein>
<feature type="chain" id="PRO_5047068536" description="F5/8 type C domain-containing protein" evidence="1">
    <location>
        <begin position="26"/>
        <end position="151"/>
    </location>
</feature>